<dbReference type="SUPFAM" id="SSF117281">
    <property type="entry name" value="Kelch motif"/>
    <property type="match status" value="1"/>
</dbReference>
<accession>A0A927EC64</accession>
<sequence>MTTNLSRRTAIQAFTASIVTGALAGRALAQQGHFHGAPFSTLSGTTVEELAPHQIGQRQLESPAPKGPQGRWEARTALPLPRSEMAWATALNGRMHVVGGYGEGAVNRAYHHVYDPQEDRWSMLAPLPRGANHVAVVADGGRLYALGGFLEQNRTPDDNAFIYDLKTDSWRPIARLSRERGAASAVALDGKIHLIGGAALPTQERASIGWHEVYDPGADRWEMRKPLPAARDHAGAVAYGGRIHVIGGRFNTFEYNTDRHDVYHPDRDSWASAAPIPTGRSGHGLVIYRGRFFAMGGEQRDFDRNWQQHDKVFGQLESYDPTSDTWQSHAPMTTPRHGLGAVALGDWIHVAGGGPVVGGGMQSSIHEAFTLG</sequence>
<comment type="caution">
    <text evidence="1">The sequence shown here is derived from an EMBL/GenBank/DDBJ whole genome shotgun (WGS) entry which is preliminary data.</text>
</comment>
<gene>
    <name evidence="1" type="ORF">IED13_23050</name>
</gene>
<proteinExistence type="predicted"/>
<dbReference type="InterPro" id="IPR006652">
    <property type="entry name" value="Kelch_1"/>
</dbReference>
<dbReference type="AlphaFoldDB" id="A0A927EC64"/>
<dbReference type="SMART" id="SM00612">
    <property type="entry name" value="Kelch"/>
    <property type="match status" value="5"/>
</dbReference>
<dbReference type="RefSeq" id="WP_191125591.1">
    <property type="nucleotide sequence ID" value="NZ_JACXWY010000020.1"/>
</dbReference>
<dbReference type="EMBL" id="JACXWY010000020">
    <property type="protein sequence ID" value="MBD3848586.1"/>
    <property type="molecule type" value="Genomic_DNA"/>
</dbReference>
<dbReference type="InterPro" id="IPR015915">
    <property type="entry name" value="Kelch-typ_b-propeller"/>
</dbReference>
<keyword evidence="2" id="KW-1185">Reference proteome</keyword>
<evidence type="ECO:0000313" key="2">
    <source>
        <dbReference type="Proteomes" id="UP000619295"/>
    </source>
</evidence>
<dbReference type="Pfam" id="PF01344">
    <property type="entry name" value="Kelch_1"/>
    <property type="match status" value="1"/>
</dbReference>
<dbReference type="InterPro" id="IPR006311">
    <property type="entry name" value="TAT_signal"/>
</dbReference>
<dbReference type="Proteomes" id="UP000619295">
    <property type="component" value="Unassembled WGS sequence"/>
</dbReference>
<dbReference type="PROSITE" id="PS51318">
    <property type="entry name" value="TAT"/>
    <property type="match status" value="1"/>
</dbReference>
<organism evidence="1 2">
    <name type="scientific">Bosea spartocytisi</name>
    <dbReference type="NCBI Taxonomy" id="2773451"/>
    <lineage>
        <taxon>Bacteria</taxon>
        <taxon>Pseudomonadati</taxon>
        <taxon>Pseudomonadota</taxon>
        <taxon>Alphaproteobacteria</taxon>
        <taxon>Hyphomicrobiales</taxon>
        <taxon>Boseaceae</taxon>
        <taxon>Bosea</taxon>
    </lineage>
</organism>
<evidence type="ECO:0000313" key="1">
    <source>
        <dbReference type="EMBL" id="MBD3848586.1"/>
    </source>
</evidence>
<dbReference type="Gene3D" id="2.120.10.80">
    <property type="entry name" value="Kelch-type beta propeller"/>
    <property type="match status" value="2"/>
</dbReference>
<dbReference type="PANTHER" id="PTHR45632">
    <property type="entry name" value="LD33804P"/>
    <property type="match status" value="1"/>
</dbReference>
<reference evidence="1" key="1">
    <citation type="submission" date="2020-09" db="EMBL/GenBank/DDBJ databases">
        <title>Bosea spartocytisi sp. nov. a root nodule endophyte of Spartocytisus supranubius in the high mountain ecosystem fo the Teide National Park (Canary Islands, Spain).</title>
        <authorList>
            <person name="Pulido-Suarez L."/>
            <person name="Peix A."/>
            <person name="Igual J.M."/>
            <person name="Socas-Perez N."/>
            <person name="Velazquez E."/>
            <person name="Flores-Felix J.D."/>
            <person name="Leon-Barrios M."/>
        </authorList>
    </citation>
    <scope>NUCLEOTIDE SEQUENCE</scope>
    <source>
        <strain evidence="1">SSUT16</strain>
    </source>
</reference>
<protein>
    <submittedName>
        <fullName evidence="1">Galactose oxidase</fullName>
    </submittedName>
</protein>
<name>A0A927EC64_9HYPH</name>
<dbReference type="PANTHER" id="PTHR45632:SF24">
    <property type="entry name" value="GALACTOSE OXIDASE"/>
    <property type="match status" value="1"/>
</dbReference>